<feature type="transmembrane region" description="Helical" evidence="5">
    <location>
        <begin position="229"/>
        <end position="253"/>
    </location>
</feature>
<name>A0A918A858_9ACTN</name>
<dbReference type="InterPro" id="IPR011701">
    <property type="entry name" value="MFS"/>
</dbReference>
<feature type="transmembrane region" description="Helical" evidence="5">
    <location>
        <begin position="199"/>
        <end position="217"/>
    </location>
</feature>
<feature type="transmembrane region" description="Helical" evidence="5">
    <location>
        <begin position="71"/>
        <end position="89"/>
    </location>
</feature>
<dbReference type="Gene3D" id="1.20.1250.20">
    <property type="entry name" value="MFS general substrate transporter like domains"/>
    <property type="match status" value="2"/>
</dbReference>
<feature type="transmembrane region" description="Helical" evidence="5">
    <location>
        <begin position="128"/>
        <end position="147"/>
    </location>
</feature>
<gene>
    <name evidence="6" type="ORF">GCM10012278_48430</name>
</gene>
<feature type="transmembrane region" description="Helical" evidence="5">
    <location>
        <begin position="320"/>
        <end position="344"/>
    </location>
</feature>
<proteinExistence type="predicted"/>
<evidence type="ECO:0000256" key="5">
    <source>
        <dbReference type="SAM" id="Phobius"/>
    </source>
</evidence>
<evidence type="ECO:0000256" key="4">
    <source>
        <dbReference type="ARBA" id="ARBA00023136"/>
    </source>
</evidence>
<keyword evidence="3 5" id="KW-1133">Transmembrane helix</keyword>
<feature type="transmembrane region" description="Helical" evidence="5">
    <location>
        <begin position="44"/>
        <end position="64"/>
    </location>
</feature>
<evidence type="ECO:0000313" key="6">
    <source>
        <dbReference type="EMBL" id="GGP10106.1"/>
    </source>
</evidence>
<comment type="caution">
    <text evidence="6">The sequence shown here is derived from an EMBL/GenBank/DDBJ whole genome shotgun (WGS) entry which is preliminary data.</text>
</comment>
<comment type="subcellular location">
    <subcellularLocation>
        <location evidence="1">Membrane</location>
        <topology evidence="1">Multi-pass membrane protein</topology>
    </subcellularLocation>
</comment>
<reference evidence="6" key="2">
    <citation type="submission" date="2020-09" db="EMBL/GenBank/DDBJ databases">
        <authorList>
            <person name="Sun Q."/>
            <person name="Zhou Y."/>
        </authorList>
    </citation>
    <scope>NUCLEOTIDE SEQUENCE</scope>
    <source>
        <strain evidence="6">CGMCC 4.7430</strain>
    </source>
</reference>
<dbReference type="EMBL" id="BMNK01000008">
    <property type="protein sequence ID" value="GGP10106.1"/>
    <property type="molecule type" value="Genomic_DNA"/>
</dbReference>
<dbReference type="SUPFAM" id="SSF103473">
    <property type="entry name" value="MFS general substrate transporter"/>
    <property type="match status" value="1"/>
</dbReference>
<sequence>MFVKIHAVPLIAVCAAWGVFWGSWSALLPAVKEQLGASTAEFGLALIGTPVGAIPVMALAGRLASGRERPALLTATVVFALSIAAVGQVTSPAQLAVALLVVGATSGALDVTLNMATGRAERESGRRLFQPVHAAFPVAVIIAAPATGLAREQGAGTQAVLLAIGVLIVAAAVSLTLLPMGRGLPPAPGEGAGPRRWTAALLLGGLLAGVLAIENAVEQWSVLLLEDHQGASVLLASAAPAAYMTALTVGRLIAQALPLLTPRTLYLVAGVGGCGGIALAGLAGSPVPSLAGFALTGLTLGPLVPALLSRAAADDATGALVSGVSAISYTGFVVSPLLVAALAAWLGLPAALACLGLLALPLLAMAAFVRPEYGRSLRR</sequence>
<evidence type="ECO:0000256" key="1">
    <source>
        <dbReference type="ARBA" id="ARBA00004141"/>
    </source>
</evidence>
<dbReference type="GO" id="GO:0022857">
    <property type="term" value="F:transmembrane transporter activity"/>
    <property type="evidence" value="ECO:0007669"/>
    <property type="project" value="InterPro"/>
</dbReference>
<dbReference type="PANTHER" id="PTHR23514">
    <property type="entry name" value="BYPASS OF STOP CODON PROTEIN 6"/>
    <property type="match status" value="1"/>
</dbReference>
<evidence type="ECO:0000256" key="2">
    <source>
        <dbReference type="ARBA" id="ARBA00022692"/>
    </source>
</evidence>
<feature type="transmembrane region" description="Helical" evidence="5">
    <location>
        <begin position="95"/>
        <end position="116"/>
    </location>
</feature>
<feature type="transmembrane region" description="Helical" evidence="5">
    <location>
        <begin position="350"/>
        <end position="369"/>
    </location>
</feature>
<feature type="transmembrane region" description="Helical" evidence="5">
    <location>
        <begin position="7"/>
        <end position="24"/>
    </location>
</feature>
<dbReference type="GO" id="GO:0016020">
    <property type="term" value="C:membrane"/>
    <property type="evidence" value="ECO:0007669"/>
    <property type="project" value="UniProtKB-SubCell"/>
</dbReference>
<dbReference type="PANTHER" id="PTHR23514:SF13">
    <property type="entry name" value="INNER MEMBRANE PROTEIN YBJJ"/>
    <property type="match status" value="1"/>
</dbReference>
<protein>
    <submittedName>
        <fullName evidence="6">MFS transporter</fullName>
    </submittedName>
</protein>
<organism evidence="6 7">
    <name type="scientific">Nonomuraea glycinis</name>
    <dbReference type="NCBI Taxonomy" id="2047744"/>
    <lineage>
        <taxon>Bacteria</taxon>
        <taxon>Bacillati</taxon>
        <taxon>Actinomycetota</taxon>
        <taxon>Actinomycetes</taxon>
        <taxon>Streptosporangiales</taxon>
        <taxon>Streptosporangiaceae</taxon>
        <taxon>Nonomuraea</taxon>
    </lineage>
</organism>
<dbReference type="InterPro" id="IPR036259">
    <property type="entry name" value="MFS_trans_sf"/>
</dbReference>
<dbReference type="AlphaFoldDB" id="A0A918A858"/>
<accession>A0A918A858</accession>
<evidence type="ECO:0000313" key="7">
    <source>
        <dbReference type="Proteomes" id="UP000660745"/>
    </source>
</evidence>
<dbReference type="Proteomes" id="UP000660745">
    <property type="component" value="Unassembled WGS sequence"/>
</dbReference>
<evidence type="ECO:0000256" key="3">
    <source>
        <dbReference type="ARBA" id="ARBA00022989"/>
    </source>
</evidence>
<feature type="transmembrane region" description="Helical" evidence="5">
    <location>
        <begin position="290"/>
        <end position="308"/>
    </location>
</feature>
<keyword evidence="7" id="KW-1185">Reference proteome</keyword>
<dbReference type="Pfam" id="PF07690">
    <property type="entry name" value="MFS_1"/>
    <property type="match status" value="1"/>
</dbReference>
<dbReference type="InterPro" id="IPR051788">
    <property type="entry name" value="MFS_Transporter"/>
</dbReference>
<keyword evidence="2 5" id="KW-0812">Transmembrane</keyword>
<feature type="transmembrane region" description="Helical" evidence="5">
    <location>
        <begin position="265"/>
        <end position="284"/>
    </location>
</feature>
<feature type="transmembrane region" description="Helical" evidence="5">
    <location>
        <begin position="159"/>
        <end position="178"/>
    </location>
</feature>
<keyword evidence="4 5" id="KW-0472">Membrane</keyword>
<reference evidence="6" key="1">
    <citation type="journal article" date="2014" name="Int. J. Syst. Evol. Microbiol.">
        <title>Complete genome sequence of Corynebacterium casei LMG S-19264T (=DSM 44701T), isolated from a smear-ripened cheese.</title>
        <authorList>
            <consortium name="US DOE Joint Genome Institute (JGI-PGF)"/>
            <person name="Walter F."/>
            <person name="Albersmeier A."/>
            <person name="Kalinowski J."/>
            <person name="Ruckert C."/>
        </authorList>
    </citation>
    <scope>NUCLEOTIDE SEQUENCE</scope>
    <source>
        <strain evidence="6">CGMCC 4.7430</strain>
    </source>
</reference>